<evidence type="ECO:0000313" key="1">
    <source>
        <dbReference type="EMBL" id="MBB5538537.1"/>
    </source>
</evidence>
<name>A0A7W8UFQ0_9HYPH</name>
<dbReference type="Proteomes" id="UP000585507">
    <property type="component" value="Unassembled WGS sequence"/>
</dbReference>
<sequence length="138" mass="14895">MLQLMKPGFGTILPEDSRAHEEWAQTLVGRNYLIERWHCDLSTGIFAIGETTRTRHGLGDTLCGLLDIIRNYHEDHHKTVLNILEEATAAASSFCFCTTLQEESGATTPVFCVGTSTLGAPPAGGRMQGIFAFAPAGG</sequence>
<organism evidence="1 2">
    <name type="scientific">Rhizobium giardinii</name>
    <dbReference type="NCBI Taxonomy" id="56731"/>
    <lineage>
        <taxon>Bacteria</taxon>
        <taxon>Pseudomonadati</taxon>
        <taxon>Pseudomonadota</taxon>
        <taxon>Alphaproteobacteria</taxon>
        <taxon>Hyphomicrobiales</taxon>
        <taxon>Rhizobiaceae</taxon>
        <taxon>Rhizobium/Agrobacterium group</taxon>
        <taxon>Rhizobium</taxon>
    </lineage>
</organism>
<protein>
    <submittedName>
        <fullName evidence="1">Uncharacterized protein</fullName>
    </submittedName>
</protein>
<comment type="caution">
    <text evidence="1">The sequence shown here is derived from an EMBL/GenBank/DDBJ whole genome shotgun (WGS) entry which is preliminary data.</text>
</comment>
<dbReference type="EMBL" id="JACHBK010000014">
    <property type="protein sequence ID" value="MBB5538537.1"/>
    <property type="molecule type" value="Genomic_DNA"/>
</dbReference>
<reference evidence="1 2" key="1">
    <citation type="submission" date="2020-08" db="EMBL/GenBank/DDBJ databases">
        <title>Genomic Encyclopedia of Type Strains, Phase IV (KMG-V): Genome sequencing to study the core and pangenomes of soil and plant-associated prokaryotes.</title>
        <authorList>
            <person name="Whitman W."/>
        </authorList>
    </citation>
    <scope>NUCLEOTIDE SEQUENCE [LARGE SCALE GENOMIC DNA]</scope>
    <source>
        <strain evidence="1 2">SEMIA 4084</strain>
    </source>
</reference>
<accession>A0A7W8UFQ0</accession>
<gene>
    <name evidence="1" type="ORF">GGD55_005276</name>
</gene>
<keyword evidence="2" id="KW-1185">Reference proteome</keyword>
<dbReference type="RefSeq" id="WP_018330001.1">
    <property type="nucleotide sequence ID" value="NZ_JACHBK010000014.1"/>
</dbReference>
<dbReference type="AlphaFoldDB" id="A0A7W8UFQ0"/>
<evidence type="ECO:0000313" key="2">
    <source>
        <dbReference type="Proteomes" id="UP000585507"/>
    </source>
</evidence>
<proteinExistence type="predicted"/>